<protein>
    <recommendedName>
        <fullName evidence="3">Nucleoid-associated protein</fullName>
    </recommendedName>
</protein>
<comment type="caution">
    <text evidence="1">The sequence shown here is derived from an EMBL/GenBank/DDBJ whole genome shotgun (WGS) entry which is preliminary data.</text>
</comment>
<reference evidence="1 2" key="1">
    <citation type="journal article" date="2015" name="Nature">
        <title>rRNA introns, odd ribosomes, and small enigmatic genomes across a large radiation of phyla.</title>
        <authorList>
            <person name="Brown C.T."/>
            <person name="Hug L.A."/>
            <person name="Thomas B.C."/>
            <person name="Sharon I."/>
            <person name="Castelle C.J."/>
            <person name="Singh A."/>
            <person name="Wilkins M.J."/>
            <person name="Williams K.H."/>
            <person name="Banfield J.F."/>
        </authorList>
    </citation>
    <scope>NUCLEOTIDE SEQUENCE [LARGE SCALE GENOMIC DNA]</scope>
</reference>
<dbReference type="SUPFAM" id="SSF82607">
    <property type="entry name" value="YbaB-like"/>
    <property type="match status" value="1"/>
</dbReference>
<dbReference type="GO" id="GO:0003677">
    <property type="term" value="F:DNA binding"/>
    <property type="evidence" value="ECO:0007669"/>
    <property type="project" value="InterPro"/>
</dbReference>
<accession>A0A0G1WXQ7</accession>
<dbReference type="AlphaFoldDB" id="A0A0G1WXQ7"/>
<dbReference type="EMBL" id="LCOY01000042">
    <property type="protein sequence ID" value="KKU87015.1"/>
    <property type="molecule type" value="Genomic_DNA"/>
</dbReference>
<dbReference type="Gene3D" id="3.30.1310.10">
    <property type="entry name" value="Nucleoid-associated protein YbaB-like domain"/>
    <property type="match status" value="1"/>
</dbReference>
<name>A0A0G1WXQ7_9BACT</name>
<dbReference type="InterPro" id="IPR036894">
    <property type="entry name" value="YbaB-like_sf"/>
</dbReference>
<evidence type="ECO:0000313" key="1">
    <source>
        <dbReference type="EMBL" id="KKU87015.1"/>
    </source>
</evidence>
<dbReference type="Pfam" id="PF02575">
    <property type="entry name" value="YbaB_DNA_bd"/>
    <property type="match status" value="1"/>
</dbReference>
<dbReference type="InterPro" id="IPR004401">
    <property type="entry name" value="YbaB/EbfC"/>
</dbReference>
<sequence>MINPFKALGDINAMRKQAMAIQQALEAEEFEVVQGNVRIVISGNQNVKTVEVDGAPNETLKRAINDAIKKSQQAAAGKLAELSKNMGQ</sequence>
<gene>
    <name evidence="1" type="ORF">UY16_C0042G0013</name>
</gene>
<organism evidence="1 2">
    <name type="scientific">Candidatus Gottesmanbacteria bacterium GW2011_GWA2_47_9</name>
    <dbReference type="NCBI Taxonomy" id="1618445"/>
    <lineage>
        <taxon>Bacteria</taxon>
        <taxon>Candidatus Gottesmaniibacteriota</taxon>
    </lineage>
</organism>
<dbReference type="Proteomes" id="UP000034739">
    <property type="component" value="Unassembled WGS sequence"/>
</dbReference>
<proteinExistence type="predicted"/>
<evidence type="ECO:0008006" key="3">
    <source>
        <dbReference type="Google" id="ProtNLM"/>
    </source>
</evidence>
<evidence type="ECO:0000313" key="2">
    <source>
        <dbReference type="Proteomes" id="UP000034739"/>
    </source>
</evidence>